<evidence type="ECO:0000256" key="1">
    <source>
        <dbReference type="SAM" id="MobiDB-lite"/>
    </source>
</evidence>
<name>A0AAV7TF78_PLEWA</name>
<comment type="caution">
    <text evidence="2">The sequence shown here is derived from an EMBL/GenBank/DDBJ whole genome shotgun (WGS) entry which is preliminary data.</text>
</comment>
<evidence type="ECO:0000313" key="2">
    <source>
        <dbReference type="EMBL" id="KAJ1174930.1"/>
    </source>
</evidence>
<reference evidence="2" key="1">
    <citation type="journal article" date="2022" name="bioRxiv">
        <title>Sequencing and chromosome-scale assembly of the giantPleurodeles waltlgenome.</title>
        <authorList>
            <person name="Brown T."/>
            <person name="Elewa A."/>
            <person name="Iarovenko S."/>
            <person name="Subramanian E."/>
            <person name="Araus A.J."/>
            <person name="Petzold A."/>
            <person name="Susuki M."/>
            <person name="Suzuki K.-i.T."/>
            <person name="Hayashi T."/>
            <person name="Toyoda A."/>
            <person name="Oliveira C."/>
            <person name="Osipova E."/>
            <person name="Leigh N.D."/>
            <person name="Simon A."/>
            <person name="Yun M.H."/>
        </authorList>
    </citation>
    <scope>NUCLEOTIDE SEQUENCE</scope>
    <source>
        <strain evidence="2">20211129_DDA</strain>
        <tissue evidence="2">Liver</tissue>
    </source>
</reference>
<gene>
    <name evidence="2" type="ORF">NDU88_000221</name>
</gene>
<dbReference type="AlphaFoldDB" id="A0AAV7TF78"/>
<dbReference type="EMBL" id="JANPWB010000006">
    <property type="protein sequence ID" value="KAJ1174930.1"/>
    <property type="molecule type" value="Genomic_DNA"/>
</dbReference>
<feature type="region of interest" description="Disordered" evidence="1">
    <location>
        <begin position="83"/>
        <end position="104"/>
    </location>
</feature>
<accession>A0AAV7TF78</accession>
<dbReference type="Proteomes" id="UP001066276">
    <property type="component" value="Chromosome 3_2"/>
</dbReference>
<proteinExistence type="predicted"/>
<protein>
    <submittedName>
        <fullName evidence="2">Uncharacterized protein</fullName>
    </submittedName>
</protein>
<evidence type="ECO:0000313" key="3">
    <source>
        <dbReference type="Proteomes" id="UP001066276"/>
    </source>
</evidence>
<keyword evidence="3" id="KW-1185">Reference proteome</keyword>
<sequence>MRSSAPQEVRCETHEEAVGSSRSLYARAHTSLFQEEETRRYGCVCSLSRSSRTGRSCWLSLWLHVRAPRTPKEKGAVNQLAHQETKIQGSQKENFSKNRSLIKM</sequence>
<organism evidence="2 3">
    <name type="scientific">Pleurodeles waltl</name>
    <name type="common">Iberian ribbed newt</name>
    <dbReference type="NCBI Taxonomy" id="8319"/>
    <lineage>
        <taxon>Eukaryota</taxon>
        <taxon>Metazoa</taxon>
        <taxon>Chordata</taxon>
        <taxon>Craniata</taxon>
        <taxon>Vertebrata</taxon>
        <taxon>Euteleostomi</taxon>
        <taxon>Amphibia</taxon>
        <taxon>Batrachia</taxon>
        <taxon>Caudata</taxon>
        <taxon>Salamandroidea</taxon>
        <taxon>Salamandridae</taxon>
        <taxon>Pleurodelinae</taxon>
        <taxon>Pleurodeles</taxon>
    </lineage>
</organism>